<comment type="caution">
    <text evidence="1">The sequence shown here is derived from an EMBL/GenBank/DDBJ whole genome shotgun (WGS) entry which is preliminary data.</text>
</comment>
<dbReference type="EMBL" id="JBEPNW010000002">
    <property type="protein sequence ID" value="MET3867971.1"/>
    <property type="molecule type" value="Genomic_DNA"/>
</dbReference>
<accession>A0ABV2NN86</accession>
<dbReference type="RefSeq" id="WP_209650602.1">
    <property type="nucleotide sequence ID" value="NZ_JBEPNV010000001.1"/>
</dbReference>
<reference evidence="1 2" key="1">
    <citation type="submission" date="2024-06" db="EMBL/GenBank/DDBJ databases">
        <title>Genomics of switchgrass bacterial isolates.</title>
        <authorList>
            <person name="Shade A."/>
        </authorList>
    </citation>
    <scope>NUCLEOTIDE SEQUENCE [LARGE SCALE GENOMIC DNA]</scope>
    <source>
        <strain evidence="1 2">PvP084</strain>
    </source>
</reference>
<organism evidence="1 2">
    <name type="scientific">Methylobacterium radiotolerans</name>
    <dbReference type="NCBI Taxonomy" id="31998"/>
    <lineage>
        <taxon>Bacteria</taxon>
        <taxon>Pseudomonadati</taxon>
        <taxon>Pseudomonadota</taxon>
        <taxon>Alphaproteobacteria</taxon>
        <taxon>Hyphomicrobiales</taxon>
        <taxon>Methylobacteriaceae</taxon>
        <taxon>Methylobacterium</taxon>
    </lineage>
</organism>
<evidence type="ECO:0000313" key="1">
    <source>
        <dbReference type="EMBL" id="MET3867971.1"/>
    </source>
</evidence>
<protein>
    <submittedName>
        <fullName evidence="1">Uncharacterized protein</fullName>
    </submittedName>
</protein>
<gene>
    <name evidence="1" type="ORF">ABIC20_005280</name>
</gene>
<sequence length="157" mass="16032">MGAFDWSTQAVQNATADADVPARDGTSARDLPALVRDLMAAQAAVLADQGGAIVTGGLANAYLARTASGVPRIRPGIAILIQADRDNTGSPTLNVDSMGARPWRHFDGSAPPPGRIQAGAFYLVVASGNAWVSDFGGIDEGQAEDIAITAALIFGGI</sequence>
<proteinExistence type="predicted"/>
<keyword evidence="2" id="KW-1185">Reference proteome</keyword>
<evidence type="ECO:0000313" key="2">
    <source>
        <dbReference type="Proteomes" id="UP001549119"/>
    </source>
</evidence>
<name>A0ABV2NN86_9HYPH</name>
<dbReference type="Proteomes" id="UP001549119">
    <property type="component" value="Unassembled WGS sequence"/>
</dbReference>